<dbReference type="CDD" id="cd00609">
    <property type="entry name" value="AAT_like"/>
    <property type="match status" value="1"/>
</dbReference>
<keyword evidence="3 5" id="KW-0808">Transferase</keyword>
<dbReference type="EC" id="2.6.1.-" evidence="3"/>
<dbReference type="Proteomes" id="UP000198034">
    <property type="component" value="Unassembled WGS sequence"/>
</dbReference>
<dbReference type="GO" id="GO:0008483">
    <property type="term" value="F:transaminase activity"/>
    <property type="evidence" value="ECO:0007669"/>
    <property type="project" value="UniProtKB-KW"/>
</dbReference>
<dbReference type="Gene3D" id="3.40.640.10">
    <property type="entry name" value="Type I PLP-dependent aspartate aminotransferase-like (Major domain)"/>
    <property type="match status" value="1"/>
</dbReference>
<dbReference type="InterPro" id="IPR004838">
    <property type="entry name" value="NHTrfase_class1_PyrdxlP-BS"/>
</dbReference>
<evidence type="ECO:0000256" key="2">
    <source>
        <dbReference type="ARBA" id="ARBA00022898"/>
    </source>
</evidence>
<evidence type="ECO:0000256" key="1">
    <source>
        <dbReference type="ARBA" id="ARBA00001933"/>
    </source>
</evidence>
<dbReference type="PROSITE" id="PS00105">
    <property type="entry name" value="AA_TRANSFER_CLASS_1"/>
    <property type="match status" value="1"/>
</dbReference>
<dbReference type="InterPro" id="IPR004839">
    <property type="entry name" value="Aminotransferase_I/II_large"/>
</dbReference>
<comment type="caution">
    <text evidence="5">The sequence shown here is derived from an EMBL/GenBank/DDBJ whole genome shotgun (WGS) entry which is preliminary data.</text>
</comment>
<organism evidence="5 6">
    <name type="scientific">Flavobacterium columnare</name>
    <dbReference type="NCBI Taxonomy" id="996"/>
    <lineage>
        <taxon>Bacteria</taxon>
        <taxon>Pseudomonadati</taxon>
        <taxon>Bacteroidota</taxon>
        <taxon>Flavobacteriia</taxon>
        <taxon>Flavobacteriales</taxon>
        <taxon>Flavobacteriaceae</taxon>
        <taxon>Flavobacterium</taxon>
    </lineage>
</organism>
<evidence type="ECO:0000259" key="4">
    <source>
        <dbReference type="Pfam" id="PF00155"/>
    </source>
</evidence>
<dbReference type="AlphaFoldDB" id="A0A246GDJ8"/>
<sequence length="340" mass="38724">MILGHGDDGYLFNGKIKVNFSSNVFYDGPPKGLQEHLMLQWDNIARYPEANAESLQNELAKWHRLEPKQIIVTNGATEAFYLLAHFLQKKSATIIIPSFAEYNDACQIHNLSLNFVNWSEITETSRFATDALFLGNPNNPTGLLLSKNVLSSLLQNNPETLFVIDEAYVDFTTHPISMIDEITNFSNLVIVKSLTKTYAIPGLRLGYIISQSQNIQAIEKNKMPWSVNTFAIEAGKYIVKNASKLLLPIEKLMTDTAHFYNALQQIEHIEVYPTNTNFFLCKTQLKTASNLKEYLLHNHQLLIRDASNFRGLSAHYFRVATQKPLENQLLIDAIRQWTML</sequence>
<evidence type="ECO:0000313" key="5">
    <source>
        <dbReference type="EMBL" id="OWP79384.1"/>
    </source>
</evidence>
<dbReference type="InterPro" id="IPR015424">
    <property type="entry name" value="PyrdxlP-dep_Trfase"/>
</dbReference>
<comment type="similarity">
    <text evidence="3">Belongs to the class-I pyridoxal-phosphate-dependent aminotransferase family.</text>
</comment>
<reference evidence="5 6" key="1">
    <citation type="journal article" date="2017" name="Infect. Genet. Evol.">
        <title>Comparative genome analysis of fish pathogen Flavobacterium columnare reveals extensive sequence diversity within the species.</title>
        <authorList>
            <person name="Kayansamruaj P."/>
            <person name="Dong H.T."/>
            <person name="Hirono I."/>
            <person name="Kondo H."/>
            <person name="Senapin S."/>
            <person name="Rodkhum C."/>
        </authorList>
    </citation>
    <scope>NUCLEOTIDE SEQUENCE [LARGE SCALE GENOMIC DNA]</scope>
    <source>
        <strain evidence="5 6">1214</strain>
    </source>
</reference>
<dbReference type="EMBL" id="MTCY01000004">
    <property type="protein sequence ID" value="OWP79384.1"/>
    <property type="molecule type" value="Genomic_DNA"/>
</dbReference>
<comment type="cofactor">
    <cofactor evidence="1 3">
        <name>pyridoxal 5'-phosphate</name>
        <dbReference type="ChEBI" id="CHEBI:597326"/>
    </cofactor>
</comment>
<feature type="domain" description="Aminotransferase class I/classII large" evidence="4">
    <location>
        <begin position="16"/>
        <end position="327"/>
    </location>
</feature>
<gene>
    <name evidence="5" type="ORF">BWK62_02485</name>
</gene>
<dbReference type="InterPro" id="IPR015422">
    <property type="entry name" value="PyrdxlP-dep_Trfase_small"/>
</dbReference>
<keyword evidence="2" id="KW-0663">Pyridoxal phosphate</keyword>
<dbReference type="PANTHER" id="PTHR42885">
    <property type="entry name" value="HISTIDINOL-PHOSPHATE AMINOTRANSFERASE-RELATED"/>
    <property type="match status" value="1"/>
</dbReference>
<dbReference type="Pfam" id="PF00155">
    <property type="entry name" value="Aminotran_1_2"/>
    <property type="match status" value="1"/>
</dbReference>
<dbReference type="Gene3D" id="3.90.1150.10">
    <property type="entry name" value="Aspartate Aminotransferase, domain 1"/>
    <property type="match status" value="1"/>
</dbReference>
<keyword evidence="3 5" id="KW-0032">Aminotransferase</keyword>
<evidence type="ECO:0000256" key="3">
    <source>
        <dbReference type="RuleBase" id="RU000481"/>
    </source>
</evidence>
<dbReference type="SUPFAM" id="SSF53383">
    <property type="entry name" value="PLP-dependent transferases"/>
    <property type="match status" value="1"/>
</dbReference>
<evidence type="ECO:0000313" key="6">
    <source>
        <dbReference type="Proteomes" id="UP000198034"/>
    </source>
</evidence>
<dbReference type="GO" id="GO:0030170">
    <property type="term" value="F:pyridoxal phosphate binding"/>
    <property type="evidence" value="ECO:0007669"/>
    <property type="project" value="InterPro"/>
</dbReference>
<name>A0A246GDJ8_9FLAO</name>
<protein>
    <recommendedName>
        <fullName evidence="3">Aminotransferase</fullName>
        <ecNumber evidence="3">2.6.1.-</ecNumber>
    </recommendedName>
</protein>
<dbReference type="InterPro" id="IPR015421">
    <property type="entry name" value="PyrdxlP-dep_Trfase_major"/>
</dbReference>
<proteinExistence type="inferred from homology"/>
<accession>A0A246GDJ8</accession>
<dbReference type="PANTHER" id="PTHR42885:SF1">
    <property type="entry name" value="THREONINE-PHOSPHATE DECARBOXYLASE"/>
    <property type="match status" value="1"/>
</dbReference>